<reference evidence="10" key="6">
    <citation type="journal article" date="2018" name="BMC Genomics">
        <title>Whole genome sequencing and function prediction of 133 gut anaerobes isolated from chicken caecum in pure cultures.</title>
        <authorList>
            <person name="Medvecky M."/>
            <person name="Cejkova D."/>
            <person name="Polansky O."/>
            <person name="Karasova D."/>
            <person name="Kubasova T."/>
            <person name="Cizek A."/>
            <person name="Rychlik I."/>
        </authorList>
    </citation>
    <scope>NUCLEOTIDE SEQUENCE</scope>
    <source>
        <strain evidence="10">An84</strain>
    </source>
</reference>
<keyword evidence="4 5" id="KW-0472">Membrane</keyword>
<evidence type="ECO:0000313" key="21">
    <source>
        <dbReference type="Proteomes" id="UP001224533"/>
    </source>
</evidence>
<dbReference type="InterPro" id="IPR002293">
    <property type="entry name" value="AA/rel_permease1"/>
</dbReference>
<feature type="transmembrane region" description="Helical" evidence="5">
    <location>
        <begin position="355"/>
        <end position="378"/>
    </location>
</feature>
<dbReference type="EMBL" id="LXZO01000134">
    <property type="protein sequence ID" value="PAY44211.1"/>
    <property type="molecule type" value="Genomic_DNA"/>
</dbReference>
<evidence type="ECO:0000256" key="5">
    <source>
        <dbReference type="SAM" id="Phobius"/>
    </source>
</evidence>
<evidence type="ECO:0000313" key="13">
    <source>
        <dbReference type="EMBL" id="WHS17950.1"/>
    </source>
</evidence>
<dbReference type="EMBL" id="NBEB01000063">
    <property type="protein sequence ID" value="OQQ82820.1"/>
    <property type="molecule type" value="Genomic_DNA"/>
</dbReference>
<dbReference type="KEGG" id="lsj:LSJ_1486"/>
<evidence type="ECO:0000256" key="2">
    <source>
        <dbReference type="ARBA" id="ARBA00022692"/>
    </source>
</evidence>
<reference evidence="6 14" key="1">
    <citation type="journal article" date="2014" name="BMC Genomics">
        <title>Unusual genome complexity in Lactobacillus salivarius JCM1046.</title>
        <authorList>
            <person name="Raftis E.J."/>
            <person name="Forde B.M."/>
            <person name="Claesson M.J."/>
            <person name="O'Toole P.W."/>
        </authorList>
    </citation>
    <scope>NUCLEOTIDE SEQUENCE [LARGE SCALE GENOMIC DNA]</scope>
    <source>
        <strain evidence="6 14">JCM1046</strain>
    </source>
</reference>
<evidence type="ECO:0000313" key="17">
    <source>
        <dbReference type="Proteomes" id="UP000196255"/>
    </source>
</evidence>
<evidence type="ECO:0000313" key="6">
    <source>
        <dbReference type="EMBL" id="AIR11138.1"/>
    </source>
</evidence>
<dbReference type="Proteomes" id="UP000245607">
    <property type="component" value="Unassembled WGS sequence"/>
</dbReference>
<evidence type="ECO:0000256" key="3">
    <source>
        <dbReference type="ARBA" id="ARBA00022989"/>
    </source>
</evidence>
<dbReference type="PIRSF" id="PIRSF006060">
    <property type="entry name" value="AA_transporter"/>
    <property type="match status" value="1"/>
</dbReference>
<feature type="transmembrane region" description="Helical" evidence="5">
    <location>
        <begin position="14"/>
        <end position="34"/>
    </location>
</feature>
<comment type="subcellular location">
    <subcellularLocation>
        <location evidence="1">Membrane</location>
        <topology evidence="1">Multi-pass membrane protein</topology>
    </subcellularLocation>
</comment>
<dbReference type="AlphaFoldDB" id="A0A089QH08"/>
<dbReference type="RefSeq" id="WP_003709682.1">
    <property type="nucleotide sequence ID" value="NZ_CAKMBQ010000002.1"/>
</dbReference>
<feature type="transmembrane region" description="Helical" evidence="5">
    <location>
        <begin position="416"/>
        <end position="435"/>
    </location>
</feature>
<dbReference type="Pfam" id="PF13520">
    <property type="entry name" value="AA_permease_2"/>
    <property type="match status" value="1"/>
</dbReference>
<reference evidence="9 15" key="3">
    <citation type="submission" date="2017-03" db="EMBL/GenBank/DDBJ databases">
        <title>Phylogenomics and comparative genomics of Lactobacillus salivarius, a mammalian gut commensal.</title>
        <authorList>
            <person name="Harris H.M."/>
        </authorList>
    </citation>
    <scope>NUCLEOTIDE SEQUENCE [LARGE SCALE GENOMIC DNA]</scope>
    <source>
        <strain evidence="9 15">LMG 14477</strain>
    </source>
</reference>
<feature type="transmembrane region" description="Helical" evidence="5">
    <location>
        <begin position="155"/>
        <end position="178"/>
    </location>
</feature>
<dbReference type="GO" id="GO:0016020">
    <property type="term" value="C:membrane"/>
    <property type="evidence" value="ECO:0007669"/>
    <property type="project" value="UniProtKB-SubCell"/>
</dbReference>
<evidence type="ECO:0000256" key="1">
    <source>
        <dbReference type="ARBA" id="ARBA00004141"/>
    </source>
</evidence>
<dbReference type="Proteomes" id="UP000196255">
    <property type="component" value="Unassembled WGS sequence"/>
</dbReference>
<reference evidence="8 20" key="8">
    <citation type="journal article" date="2020" name="Food Funct.">
        <title>Screening of Lactobacillus salivarius strains from the feces of Chinese populations and the evaluation of their effects against intestinal inflammation in mice.</title>
        <authorList>
            <person name="Zhai Q."/>
            <person name="Shen X."/>
            <person name="Cen S."/>
            <person name="Zhang C."/>
            <person name="Tian F."/>
            <person name="Zhao J."/>
            <person name="Zhang H."/>
            <person name="Xue Y."/>
            <person name="Chen W."/>
        </authorList>
    </citation>
    <scope>NUCLEOTIDE SEQUENCE [LARGE SCALE GENOMIC DNA]</scope>
    <source>
        <strain evidence="8 20">FYNDL5_1.scaf</strain>
    </source>
</reference>
<feature type="transmembrane region" description="Helical" evidence="5">
    <location>
        <begin position="91"/>
        <end position="124"/>
    </location>
</feature>
<evidence type="ECO:0000313" key="19">
    <source>
        <dbReference type="Proteomes" id="UP000245607"/>
    </source>
</evidence>
<dbReference type="PANTHER" id="PTHR11785:SF512">
    <property type="entry name" value="SOBREMESA, ISOFORM B"/>
    <property type="match status" value="1"/>
</dbReference>
<dbReference type="EMBL" id="VSUB01000005">
    <property type="protein sequence ID" value="MYY64892.1"/>
    <property type="molecule type" value="Genomic_DNA"/>
</dbReference>
<evidence type="ECO:0000313" key="9">
    <source>
        <dbReference type="EMBL" id="OQQ82820.1"/>
    </source>
</evidence>
<gene>
    <name evidence="11" type="ORF">A8C52_02855</name>
    <name evidence="10" type="ORF">B5G36_00495</name>
    <name evidence="9" type="ORF">B6U60_07155</name>
    <name evidence="7" type="ORF">B7R82_01695</name>
    <name evidence="12" type="ORF">DB362_08360</name>
    <name evidence="8" type="ORF">FYL25_05535</name>
    <name evidence="6" type="ORF">LSJ_1486</name>
    <name evidence="13" type="ORF">O2U02_01600</name>
</gene>
<dbReference type="PANTHER" id="PTHR11785">
    <property type="entry name" value="AMINO ACID TRANSPORTER"/>
    <property type="match status" value="1"/>
</dbReference>
<evidence type="ECO:0000256" key="4">
    <source>
        <dbReference type="ARBA" id="ARBA00023136"/>
    </source>
</evidence>
<reference evidence="11 18" key="2">
    <citation type="submission" date="2016-05" db="EMBL/GenBank/DDBJ databases">
        <authorList>
            <person name="Lee J.-Y."/>
            <person name="Kim E.B."/>
            <person name="Choi Y.-J."/>
        </authorList>
    </citation>
    <scope>NUCLEOTIDE SEQUENCE [LARGE SCALE GENOMIC DNA]</scope>
    <source>
        <strain evidence="11 18">KLA006</strain>
    </source>
</reference>
<keyword evidence="7" id="KW-0418">Kinase</keyword>
<feature type="transmembrane region" description="Helical" evidence="5">
    <location>
        <begin position="390"/>
        <end position="410"/>
    </location>
</feature>
<evidence type="ECO:0000313" key="14">
    <source>
        <dbReference type="Proteomes" id="UP000029488"/>
    </source>
</evidence>
<reference evidence="7 16" key="4">
    <citation type="submission" date="2017-04" db="EMBL/GenBank/DDBJ databases">
        <title>Complete genome sequence of Lactobacillus salivarius ZLS006, a probiotic strain isolated from healthy piglet.</title>
        <authorList>
            <person name="Zhang D."/>
        </authorList>
    </citation>
    <scope>NUCLEOTIDE SEQUENCE [LARGE SCALE GENOMIC DNA]</scope>
    <source>
        <strain evidence="7 16">ZLS006</strain>
    </source>
</reference>
<name>A0A089QH08_9LACO</name>
<dbReference type="EMBL" id="CP007646">
    <property type="protein sequence ID" value="AIR11138.1"/>
    <property type="molecule type" value="Genomic_DNA"/>
</dbReference>
<dbReference type="EMBL" id="CP020858">
    <property type="protein sequence ID" value="ARU18789.1"/>
    <property type="molecule type" value="Genomic_DNA"/>
</dbReference>
<keyword evidence="7" id="KW-0808">Transferase</keyword>
<reference evidence="12 19" key="7">
    <citation type="submission" date="2018-05" db="EMBL/GenBank/DDBJ databases">
        <title>Lactobacillus salivarius genome sequencing and assembly.</title>
        <authorList>
            <person name="Audisio C."/>
            <person name="Albarracin L."/>
            <person name="Torres M.J."/>
            <person name="Hebert E.M."/>
            <person name="Saavedra L."/>
        </authorList>
    </citation>
    <scope>NUCLEOTIDE SEQUENCE [LARGE SCALE GENOMIC DNA]</scope>
    <source>
        <strain evidence="12 19">A3iob</strain>
    </source>
</reference>
<proteinExistence type="predicted"/>
<evidence type="ECO:0000313" key="18">
    <source>
        <dbReference type="Proteomes" id="UP000218139"/>
    </source>
</evidence>
<dbReference type="GO" id="GO:0015179">
    <property type="term" value="F:L-amino acid transmembrane transporter activity"/>
    <property type="evidence" value="ECO:0007669"/>
    <property type="project" value="TreeGrafter"/>
</dbReference>
<evidence type="ECO:0000313" key="11">
    <source>
        <dbReference type="EMBL" id="PAY44211.1"/>
    </source>
</evidence>
<dbReference type="GO" id="GO:0004674">
    <property type="term" value="F:protein serine/threonine kinase activity"/>
    <property type="evidence" value="ECO:0007669"/>
    <property type="project" value="UniProtKB-KW"/>
</dbReference>
<dbReference type="EMBL" id="CP114509">
    <property type="protein sequence ID" value="WHS17950.1"/>
    <property type="molecule type" value="Genomic_DNA"/>
</dbReference>
<evidence type="ECO:0000313" key="16">
    <source>
        <dbReference type="Proteomes" id="UP000195378"/>
    </source>
</evidence>
<evidence type="ECO:0000313" key="7">
    <source>
        <dbReference type="EMBL" id="ARU18789.1"/>
    </source>
</evidence>
<protein>
    <submittedName>
        <fullName evidence="6">Amino acid permease</fullName>
    </submittedName>
    <submittedName>
        <fullName evidence="7">Serine/threonine protein kinase</fullName>
    </submittedName>
</protein>
<sequence>MPENKNHVQLQRSLGLYSALSLVIGTIIGSGIFFKQSSILANAHTTTMAIAAWVIGGIITLTSGLTIAEIGSLFPHTGGLYVYIEKIYGKFWGFLAGWVQIIVYGPALIASLGAYLAILIGAFFHFPRTWTPAIAIISILLISLFNLLSNRFGAALQIFTTLCKMVPIFLIIICGILFGDEHALGQVVSNGQASIGNFGVAVLATLFAYDGWILIANLGGEIKNPQKILPLAIILGTSFVLIVYVLLTVGIFKAMPANQITKLGENAAPYFAIKMFGSIGGKILNLGIIISIIGTINGKIMTFPRIMFAMARANELPFSKQLAWLHPRMFSPVVSVLTMFSFASILILFFNPDRLSEICIFSIYCFYLIAFFGLFKLRKQRKDLVRPFKVPLYPLTPIIAILGAIFVMLSEIFSDLNGVLVSFVFILIGVPVYYWKVKK</sequence>
<dbReference type="Proteomes" id="UP000029488">
    <property type="component" value="Chromosome"/>
</dbReference>
<feature type="transmembrane region" description="Helical" evidence="5">
    <location>
        <begin position="228"/>
        <end position="252"/>
    </location>
</feature>
<dbReference type="Gene3D" id="1.20.1740.10">
    <property type="entry name" value="Amino acid/polyamine transporter I"/>
    <property type="match status" value="1"/>
</dbReference>
<dbReference type="EMBL" id="NFHF01000001">
    <property type="protein sequence ID" value="OUN19715.1"/>
    <property type="molecule type" value="Genomic_DNA"/>
</dbReference>
<feature type="transmembrane region" description="Helical" evidence="5">
    <location>
        <begin position="130"/>
        <end position="148"/>
    </location>
</feature>
<dbReference type="Proteomes" id="UP000195378">
    <property type="component" value="Chromosome"/>
</dbReference>
<keyword evidence="7" id="KW-0723">Serine/threonine-protein kinase</keyword>
<dbReference type="EMBL" id="QFAS01000010">
    <property type="protein sequence ID" value="PWG50850.1"/>
    <property type="molecule type" value="Genomic_DNA"/>
</dbReference>
<evidence type="ECO:0000313" key="12">
    <source>
        <dbReference type="EMBL" id="PWG50850.1"/>
    </source>
</evidence>
<evidence type="ECO:0000313" key="10">
    <source>
        <dbReference type="EMBL" id="OUN19715.1"/>
    </source>
</evidence>
<feature type="transmembrane region" description="Helical" evidence="5">
    <location>
        <begin position="198"/>
        <end position="216"/>
    </location>
</feature>
<organism evidence="6 14">
    <name type="scientific">Ligilactobacillus salivarius</name>
    <dbReference type="NCBI Taxonomy" id="1624"/>
    <lineage>
        <taxon>Bacteria</taxon>
        <taxon>Bacillati</taxon>
        <taxon>Bacillota</taxon>
        <taxon>Bacilli</taxon>
        <taxon>Lactobacillales</taxon>
        <taxon>Lactobacillaceae</taxon>
        <taxon>Ligilactobacillus</taxon>
    </lineage>
</organism>
<reference evidence="13 21" key="9">
    <citation type="submission" date="2022-12" db="EMBL/GenBank/DDBJ databases">
        <title>Assessment of beneficial effects and identification of host adaptation-associated genes of Ligilactobacillus salivarius isolated from Meles meles.</title>
        <authorList>
            <person name="Wang Y."/>
        </authorList>
    </citation>
    <scope>NUCLEOTIDE SEQUENCE [LARGE SCALE GENOMIC DNA]</scope>
    <source>
        <strain evidence="13 21">S35</strain>
    </source>
</reference>
<accession>A0A089QH08</accession>
<evidence type="ECO:0000313" key="20">
    <source>
        <dbReference type="Proteomes" id="UP000471678"/>
    </source>
</evidence>
<dbReference type="Proteomes" id="UP000471678">
    <property type="component" value="Unassembled WGS sequence"/>
</dbReference>
<dbReference type="Proteomes" id="UP001224533">
    <property type="component" value="Chromosome"/>
</dbReference>
<keyword evidence="2 5" id="KW-0812">Transmembrane</keyword>
<evidence type="ECO:0000313" key="8">
    <source>
        <dbReference type="EMBL" id="MYY64892.1"/>
    </source>
</evidence>
<feature type="transmembrane region" description="Helical" evidence="5">
    <location>
        <begin position="329"/>
        <end position="349"/>
    </location>
</feature>
<reference evidence="17" key="5">
    <citation type="submission" date="2017-04" db="EMBL/GenBank/DDBJ databases">
        <title>Function of individual gut microbiota members based on whole genome sequencing of pure cultures obtained from chicken caecum.</title>
        <authorList>
            <person name="Medvecky M."/>
            <person name="Cejkova D."/>
            <person name="Polansky O."/>
            <person name="Karasova D."/>
            <person name="Kubasova T."/>
            <person name="Cizek A."/>
            <person name="Rychlik I."/>
        </authorList>
    </citation>
    <scope>NUCLEOTIDE SEQUENCE [LARGE SCALE GENOMIC DNA]</scope>
    <source>
        <strain evidence="17">An84</strain>
    </source>
</reference>
<dbReference type="Proteomes" id="UP000218139">
    <property type="component" value="Unassembled WGS sequence"/>
</dbReference>
<feature type="transmembrane region" description="Helical" evidence="5">
    <location>
        <begin position="46"/>
        <end position="70"/>
    </location>
</feature>
<keyword evidence="3 5" id="KW-1133">Transmembrane helix</keyword>
<dbReference type="Proteomes" id="UP000192638">
    <property type="component" value="Unassembled WGS sequence"/>
</dbReference>
<evidence type="ECO:0000313" key="15">
    <source>
        <dbReference type="Proteomes" id="UP000192638"/>
    </source>
</evidence>
<dbReference type="InterPro" id="IPR050598">
    <property type="entry name" value="AminoAcid_Transporter"/>
</dbReference>